<feature type="region of interest" description="Disordered" evidence="1">
    <location>
        <begin position="372"/>
        <end position="402"/>
    </location>
</feature>
<keyword evidence="6" id="KW-0675">Receptor</keyword>
<feature type="domain" description="Interferon/interleukin receptor" evidence="4">
    <location>
        <begin position="101"/>
        <end position="183"/>
    </location>
</feature>
<accession>A0ABM5ET17</accession>
<evidence type="ECO:0000313" key="5">
    <source>
        <dbReference type="Proteomes" id="UP001652642"/>
    </source>
</evidence>
<dbReference type="PANTHER" id="PTHR20859:SF53">
    <property type="entry name" value="INTERLEUKIN-22 RECEPTOR SUBUNIT ALPHA-1"/>
    <property type="match status" value="1"/>
</dbReference>
<keyword evidence="2" id="KW-0472">Membrane</keyword>
<keyword evidence="2" id="KW-0812">Transmembrane</keyword>
<protein>
    <submittedName>
        <fullName evidence="6">Interleukin-22 receptor subunit alpha-1 isoform X2</fullName>
    </submittedName>
</protein>
<dbReference type="PANTHER" id="PTHR20859">
    <property type="entry name" value="INTERFERON/INTERLEUKIN RECEPTOR"/>
    <property type="match status" value="1"/>
</dbReference>
<feature type="domain" description="Fibronectin type-III" evidence="3">
    <location>
        <begin position="42"/>
        <end position="84"/>
    </location>
</feature>
<reference evidence="6" key="1">
    <citation type="submission" date="2025-08" db="UniProtKB">
        <authorList>
            <consortium name="RefSeq"/>
        </authorList>
    </citation>
    <scope>IDENTIFICATION</scope>
</reference>
<dbReference type="GeneID" id="110082490"/>
<dbReference type="Proteomes" id="UP001652642">
    <property type="component" value="Chromosome 9"/>
</dbReference>
<dbReference type="Gene3D" id="2.60.40.10">
    <property type="entry name" value="Immunoglobulins"/>
    <property type="match status" value="2"/>
</dbReference>
<dbReference type="Pfam" id="PF09294">
    <property type="entry name" value="Interfer-bind"/>
    <property type="match status" value="1"/>
</dbReference>
<keyword evidence="2" id="KW-1133">Transmembrane helix</keyword>
<evidence type="ECO:0000256" key="2">
    <source>
        <dbReference type="SAM" id="Phobius"/>
    </source>
</evidence>
<name>A0ABM5ET17_9SAUR</name>
<evidence type="ECO:0000259" key="4">
    <source>
        <dbReference type="Pfam" id="PF09294"/>
    </source>
</evidence>
<evidence type="ECO:0000259" key="3">
    <source>
        <dbReference type="Pfam" id="PF01108"/>
    </source>
</evidence>
<evidence type="ECO:0000313" key="6">
    <source>
        <dbReference type="RefSeq" id="XP_072836305.1"/>
    </source>
</evidence>
<dbReference type="Pfam" id="PF01108">
    <property type="entry name" value="Tissue_fac"/>
    <property type="match status" value="1"/>
</dbReference>
<feature type="transmembrane region" description="Helical" evidence="2">
    <location>
        <begin position="211"/>
        <end position="234"/>
    </location>
</feature>
<keyword evidence="5" id="KW-1185">Reference proteome</keyword>
<dbReference type="InterPro" id="IPR050650">
    <property type="entry name" value="Type-II_Cytokine-TF_Rcpt"/>
</dbReference>
<organism evidence="5 6">
    <name type="scientific">Pogona vitticeps</name>
    <name type="common">central bearded dragon</name>
    <dbReference type="NCBI Taxonomy" id="103695"/>
    <lineage>
        <taxon>Eukaryota</taxon>
        <taxon>Metazoa</taxon>
        <taxon>Chordata</taxon>
        <taxon>Craniata</taxon>
        <taxon>Vertebrata</taxon>
        <taxon>Euteleostomi</taxon>
        <taxon>Lepidosauria</taxon>
        <taxon>Squamata</taxon>
        <taxon>Bifurcata</taxon>
        <taxon>Unidentata</taxon>
        <taxon>Episquamata</taxon>
        <taxon>Toxicofera</taxon>
        <taxon>Iguania</taxon>
        <taxon>Acrodonta</taxon>
        <taxon>Agamidae</taxon>
        <taxon>Amphibolurinae</taxon>
        <taxon>Pogona</taxon>
    </lineage>
</organism>
<dbReference type="InterPro" id="IPR013783">
    <property type="entry name" value="Ig-like_fold"/>
</dbReference>
<dbReference type="InterPro" id="IPR036116">
    <property type="entry name" value="FN3_sf"/>
</dbReference>
<dbReference type="SUPFAM" id="SSF49265">
    <property type="entry name" value="Fibronectin type III"/>
    <property type="match status" value="2"/>
</dbReference>
<evidence type="ECO:0000256" key="1">
    <source>
        <dbReference type="SAM" id="MobiDB-lite"/>
    </source>
</evidence>
<sequence length="586" mass="66039">MPTTTSLAISSILRKNLAKFTWCSTIHEGASHFLGLLFPSGYGEEWQDKIGCQNITQRFCNLTQETENFTERFHARVRAVVQNCCASMWVQSLRFCPREDTTMGKPEVKCIPNTQSIKFFIHPPYTPLKDEDNQPLTVVDIFSQFGDVTYEITMFCPKTQQKWIKTLSTQEFEISDLDPDTEYNGTVCIKYADKVSKPYVFRVRTSPDRTWLPYLFTVILFMIILIFGTIYYLIYKYIKQYDAEQPTALDFKNLSRFQPLVPKAEHFLIPCDVSKSVQHILEMQPAAQINPQPLGHQEHRKLFSGTETAYQQQATVPPFPTFAQTVAETEDLPRGYAPQATKNNPPSPLESNPLTLTYGLCVEGTSCIDKAGSSPNQAGKRNSFPEDSVNNGPYQAQKPEHSRGGAWVNQAQQEFTVDHAGKKQCLMLQEDTRRLLPQLLSSLEEKACDTAVDSTGSYRKQPKELLPLALTQNAILESNPLLLGGPPSLISHGAPNKLCQDHSAMQWTGWDSLAWTDNQWAPFRCPTKDCITPASKGLTREDEPFGATPENPLDSSPNKGLFTDLFKDLELKIQWNYGTEGSGPVY</sequence>
<proteinExistence type="predicted"/>
<feature type="region of interest" description="Disordered" evidence="1">
    <location>
        <begin position="536"/>
        <end position="559"/>
    </location>
</feature>
<dbReference type="RefSeq" id="XP_072836305.1">
    <property type="nucleotide sequence ID" value="XM_072980204.1"/>
</dbReference>
<dbReference type="InterPro" id="IPR003961">
    <property type="entry name" value="FN3_dom"/>
</dbReference>
<dbReference type="InterPro" id="IPR015373">
    <property type="entry name" value="Interferon/interleukin_rcp_dom"/>
</dbReference>
<gene>
    <name evidence="6" type="primary">IL22RA1</name>
</gene>